<feature type="domain" description="DUF1731" evidence="3">
    <location>
        <begin position="256"/>
        <end position="302"/>
    </location>
</feature>
<dbReference type="Proteomes" id="UP000321168">
    <property type="component" value="Unassembled WGS sequence"/>
</dbReference>
<dbReference type="InterPro" id="IPR036291">
    <property type="entry name" value="NAD(P)-bd_dom_sf"/>
</dbReference>
<accession>A0A5C6V2Q3</accession>
<gene>
    <name evidence="4" type="ORF">FRX97_06870</name>
</gene>
<dbReference type="Pfam" id="PF08338">
    <property type="entry name" value="DUF1731"/>
    <property type="match status" value="1"/>
</dbReference>
<dbReference type="NCBIfam" id="TIGR01777">
    <property type="entry name" value="yfcH"/>
    <property type="match status" value="1"/>
</dbReference>
<dbReference type="InterPro" id="IPR013549">
    <property type="entry name" value="DUF1731"/>
</dbReference>
<comment type="similarity">
    <text evidence="1">Belongs to the NAD(P)-dependent epimerase/dehydratase family. SDR39U1 subfamily.</text>
</comment>
<dbReference type="SUPFAM" id="SSF51735">
    <property type="entry name" value="NAD(P)-binding Rossmann-fold domains"/>
    <property type="match status" value="1"/>
</dbReference>
<comment type="caution">
    <text evidence="4">The sequence shown here is derived from an EMBL/GenBank/DDBJ whole genome shotgun (WGS) entry which is preliminary data.</text>
</comment>
<feature type="domain" description="NAD-dependent epimerase/dehydratase" evidence="2">
    <location>
        <begin position="6"/>
        <end position="224"/>
    </location>
</feature>
<reference evidence="4 5" key="1">
    <citation type="submission" date="2019-08" db="EMBL/GenBank/DDBJ databases">
        <title>Genome of Luteibaculum oceani JCM 18817.</title>
        <authorList>
            <person name="Bowman J.P."/>
        </authorList>
    </citation>
    <scope>NUCLEOTIDE SEQUENCE [LARGE SCALE GENOMIC DNA]</scope>
    <source>
        <strain evidence="4 5">JCM 18817</strain>
    </source>
</reference>
<sequence length="304" mass="33798">MTMPNVMLTGGTGLVGSKLCDKLLALNYKVFILTRGRSIKVSPNLSYVNWDIANKHVDKGALPKKSEELFIIHLAGASVADQRWTSSYKTKILNSRVDSLNFLLSLVGDQCKHIVSASGVNYYFGPNTDKEFKEEDAADQSSFLGQVCVEWEKAALENTYGIPAAVVRTGTVLSKRGGAFGIFKSLAKKGLLMPLGSGKQWLPWIHNYDLCEMYIHLLEKRRTGAFNAVASEQIIQKDFFKQLANKLNKWVWPPLAPKFAIKLAMGERATIILNGAQIDNQKILDSGFKFKYPAVDKALDHLVK</sequence>
<dbReference type="InterPro" id="IPR010099">
    <property type="entry name" value="SDR39U1"/>
</dbReference>
<dbReference type="InterPro" id="IPR001509">
    <property type="entry name" value="Epimerase_deHydtase"/>
</dbReference>
<dbReference type="AlphaFoldDB" id="A0A5C6V2Q3"/>
<protein>
    <submittedName>
        <fullName evidence="4">TIGR01777 family protein</fullName>
    </submittedName>
</protein>
<evidence type="ECO:0000313" key="5">
    <source>
        <dbReference type="Proteomes" id="UP000321168"/>
    </source>
</evidence>
<evidence type="ECO:0000259" key="2">
    <source>
        <dbReference type="Pfam" id="PF01370"/>
    </source>
</evidence>
<dbReference type="EMBL" id="VORB01000005">
    <property type="protein sequence ID" value="TXC78931.1"/>
    <property type="molecule type" value="Genomic_DNA"/>
</dbReference>
<dbReference type="OrthoDB" id="9801773at2"/>
<evidence type="ECO:0000313" key="4">
    <source>
        <dbReference type="EMBL" id="TXC78931.1"/>
    </source>
</evidence>
<evidence type="ECO:0000259" key="3">
    <source>
        <dbReference type="Pfam" id="PF08338"/>
    </source>
</evidence>
<dbReference type="RefSeq" id="WP_147014455.1">
    <property type="nucleotide sequence ID" value="NZ_VORB01000005.1"/>
</dbReference>
<name>A0A5C6V2Q3_9FLAO</name>
<dbReference type="PANTHER" id="PTHR11092:SF0">
    <property type="entry name" value="EPIMERASE FAMILY PROTEIN SDR39U1"/>
    <property type="match status" value="1"/>
</dbReference>
<proteinExistence type="inferred from homology"/>
<dbReference type="PANTHER" id="PTHR11092">
    <property type="entry name" value="SUGAR NUCLEOTIDE EPIMERASE RELATED"/>
    <property type="match status" value="1"/>
</dbReference>
<keyword evidence="5" id="KW-1185">Reference proteome</keyword>
<organism evidence="4 5">
    <name type="scientific">Luteibaculum oceani</name>
    <dbReference type="NCBI Taxonomy" id="1294296"/>
    <lineage>
        <taxon>Bacteria</taxon>
        <taxon>Pseudomonadati</taxon>
        <taxon>Bacteroidota</taxon>
        <taxon>Flavobacteriia</taxon>
        <taxon>Flavobacteriales</taxon>
        <taxon>Luteibaculaceae</taxon>
        <taxon>Luteibaculum</taxon>
    </lineage>
</organism>
<evidence type="ECO:0000256" key="1">
    <source>
        <dbReference type="ARBA" id="ARBA00009353"/>
    </source>
</evidence>
<dbReference type="Gene3D" id="3.40.50.720">
    <property type="entry name" value="NAD(P)-binding Rossmann-like Domain"/>
    <property type="match status" value="1"/>
</dbReference>
<dbReference type="Pfam" id="PF01370">
    <property type="entry name" value="Epimerase"/>
    <property type="match status" value="1"/>
</dbReference>